<dbReference type="InterPro" id="IPR038765">
    <property type="entry name" value="Papain-like_cys_pep_sf"/>
</dbReference>
<dbReference type="Gene3D" id="3.90.70.10">
    <property type="entry name" value="Cysteine proteinases"/>
    <property type="match status" value="1"/>
</dbReference>
<proteinExistence type="inferred from homology"/>
<dbReference type="InterPro" id="IPR000169">
    <property type="entry name" value="Pept_cys_AS"/>
</dbReference>
<protein>
    <recommendedName>
        <fullName evidence="12">Cathepsin L</fullName>
    </recommendedName>
</protein>
<keyword evidence="6" id="KW-1015">Disulfide bond</keyword>
<keyword evidence="5" id="KW-0865">Zymogen</keyword>
<evidence type="ECO:0000259" key="8">
    <source>
        <dbReference type="SMART" id="SM00645"/>
    </source>
</evidence>
<evidence type="ECO:0000256" key="6">
    <source>
        <dbReference type="ARBA" id="ARBA00023157"/>
    </source>
</evidence>
<dbReference type="PROSITE" id="PS00639">
    <property type="entry name" value="THIOL_PROTEASE_HIS"/>
    <property type="match status" value="1"/>
</dbReference>
<evidence type="ECO:0000256" key="5">
    <source>
        <dbReference type="ARBA" id="ARBA00023145"/>
    </source>
</evidence>
<dbReference type="FunFam" id="3.90.70.10:FF:000006">
    <property type="entry name" value="Cathepsin S"/>
    <property type="match status" value="1"/>
</dbReference>
<dbReference type="EMBL" id="JACVVK020000021">
    <property type="protein sequence ID" value="KAK7503240.1"/>
    <property type="molecule type" value="Genomic_DNA"/>
</dbReference>
<keyword evidence="7" id="KW-0732">Signal</keyword>
<comment type="caution">
    <text evidence="10">The sequence shown here is derived from an EMBL/GenBank/DDBJ whole genome shotgun (WGS) entry which is preliminary data.</text>
</comment>
<dbReference type="PRINTS" id="PR00705">
    <property type="entry name" value="PAPAIN"/>
</dbReference>
<dbReference type="InterPro" id="IPR025661">
    <property type="entry name" value="Pept_asp_AS"/>
</dbReference>
<dbReference type="AlphaFoldDB" id="A0ABD0LUB8"/>
<dbReference type="GO" id="GO:0006508">
    <property type="term" value="P:proteolysis"/>
    <property type="evidence" value="ECO:0007669"/>
    <property type="project" value="UniProtKB-KW"/>
</dbReference>
<evidence type="ECO:0000256" key="1">
    <source>
        <dbReference type="ARBA" id="ARBA00008455"/>
    </source>
</evidence>
<feature type="domain" description="Peptidase C1A papain C-terminal" evidence="8">
    <location>
        <begin position="135"/>
        <end position="350"/>
    </location>
</feature>
<keyword evidence="2" id="KW-0645">Protease</keyword>
<dbReference type="Proteomes" id="UP001519460">
    <property type="component" value="Unassembled WGS sequence"/>
</dbReference>
<comment type="similarity">
    <text evidence="1">Belongs to the peptidase C1 family.</text>
</comment>
<dbReference type="PANTHER" id="PTHR12411">
    <property type="entry name" value="CYSTEINE PROTEASE FAMILY C1-RELATED"/>
    <property type="match status" value="1"/>
</dbReference>
<keyword evidence="3" id="KW-0378">Hydrolase</keyword>
<dbReference type="SMART" id="SM00848">
    <property type="entry name" value="Inhibitor_I29"/>
    <property type="match status" value="1"/>
</dbReference>
<evidence type="ECO:0000256" key="4">
    <source>
        <dbReference type="ARBA" id="ARBA00022807"/>
    </source>
</evidence>
<feature type="domain" description="Cathepsin propeptide inhibitor" evidence="9">
    <location>
        <begin position="47"/>
        <end position="107"/>
    </location>
</feature>
<keyword evidence="11" id="KW-1185">Reference proteome</keyword>
<dbReference type="InterPro" id="IPR039417">
    <property type="entry name" value="Peptidase_C1A_papain-like"/>
</dbReference>
<evidence type="ECO:0000313" key="11">
    <source>
        <dbReference type="Proteomes" id="UP001519460"/>
    </source>
</evidence>
<evidence type="ECO:0000256" key="2">
    <source>
        <dbReference type="ARBA" id="ARBA00022670"/>
    </source>
</evidence>
<dbReference type="InterPro" id="IPR013128">
    <property type="entry name" value="Peptidase_C1A"/>
</dbReference>
<dbReference type="SUPFAM" id="SSF54001">
    <property type="entry name" value="Cysteine proteinases"/>
    <property type="match status" value="1"/>
</dbReference>
<evidence type="ECO:0008006" key="12">
    <source>
        <dbReference type="Google" id="ProtNLM"/>
    </source>
</evidence>
<dbReference type="Pfam" id="PF08246">
    <property type="entry name" value="Inhibitor_I29"/>
    <property type="match status" value="1"/>
</dbReference>
<dbReference type="Pfam" id="PF00112">
    <property type="entry name" value="Peptidase_C1"/>
    <property type="match status" value="1"/>
</dbReference>
<dbReference type="PROSITE" id="PS00640">
    <property type="entry name" value="THIOL_PROTEASE_ASN"/>
    <property type="match status" value="1"/>
</dbReference>
<reference evidence="10 11" key="1">
    <citation type="journal article" date="2023" name="Sci. Data">
        <title>Genome assembly of the Korean intertidal mud-creeper Batillaria attramentaria.</title>
        <authorList>
            <person name="Patra A.K."/>
            <person name="Ho P.T."/>
            <person name="Jun S."/>
            <person name="Lee S.J."/>
            <person name="Kim Y."/>
            <person name="Won Y.J."/>
        </authorList>
    </citation>
    <scope>NUCLEOTIDE SEQUENCE [LARGE SCALE GENOMIC DNA]</scope>
    <source>
        <strain evidence="10">Wonlab-2016</strain>
    </source>
</reference>
<feature type="chain" id="PRO_5044887695" description="Cathepsin L" evidence="7">
    <location>
        <begin position="18"/>
        <end position="356"/>
    </location>
</feature>
<organism evidence="10 11">
    <name type="scientific">Batillaria attramentaria</name>
    <dbReference type="NCBI Taxonomy" id="370345"/>
    <lineage>
        <taxon>Eukaryota</taxon>
        <taxon>Metazoa</taxon>
        <taxon>Spiralia</taxon>
        <taxon>Lophotrochozoa</taxon>
        <taxon>Mollusca</taxon>
        <taxon>Gastropoda</taxon>
        <taxon>Caenogastropoda</taxon>
        <taxon>Sorbeoconcha</taxon>
        <taxon>Cerithioidea</taxon>
        <taxon>Batillariidae</taxon>
        <taxon>Batillaria</taxon>
    </lineage>
</organism>
<dbReference type="PROSITE" id="PS00139">
    <property type="entry name" value="THIOL_PROTEASE_CYS"/>
    <property type="match status" value="1"/>
</dbReference>
<evidence type="ECO:0000259" key="9">
    <source>
        <dbReference type="SMART" id="SM00848"/>
    </source>
</evidence>
<dbReference type="InterPro" id="IPR013201">
    <property type="entry name" value="Prot_inhib_I29"/>
</dbReference>
<evidence type="ECO:0000256" key="7">
    <source>
        <dbReference type="SAM" id="SignalP"/>
    </source>
</evidence>
<sequence>MIATAFALLCLGVVAQALPQTVHMFEIKPVAQRHMPRLRFDPYEDTWAFFKRRHGKKYGSDDEEALRYRVFMENLKRIELHNWEYFNMKKSYYLDINQFADLTFDEYKQYNKLMVRPANKNSSSQTFLPPLNWEAPESVDWRTKGYVTPVKNQGQCGSCWSFSTTGSLEGQHFRATGKLVSLSEQQLMDCSGSFGNNGCHGGIMDQAFEYINSVGGIESEEEYPYMAVEGTCQFKKSEVVADLTGYNDIESGSEKSLKEAVASQGPVSVAIDASHRSFQLYAGGVYDEPECSSIHLDHGVLVVGYGSEKGQDFWLVKNSWDTTWGEQGYIKMTRNNNNQCGIATDASYPVVKSTVG</sequence>
<evidence type="ECO:0000313" key="10">
    <source>
        <dbReference type="EMBL" id="KAK7503240.1"/>
    </source>
</evidence>
<gene>
    <name evidence="10" type="ORF">BaRGS_00005505</name>
</gene>
<dbReference type="InterPro" id="IPR000668">
    <property type="entry name" value="Peptidase_C1A_C"/>
</dbReference>
<accession>A0ABD0LUB8</accession>
<dbReference type="GO" id="GO:0008234">
    <property type="term" value="F:cysteine-type peptidase activity"/>
    <property type="evidence" value="ECO:0007669"/>
    <property type="project" value="UniProtKB-KW"/>
</dbReference>
<keyword evidence="4" id="KW-0788">Thiol protease</keyword>
<dbReference type="CDD" id="cd02248">
    <property type="entry name" value="Peptidase_C1A"/>
    <property type="match status" value="1"/>
</dbReference>
<name>A0ABD0LUB8_9CAEN</name>
<feature type="signal peptide" evidence="7">
    <location>
        <begin position="1"/>
        <end position="17"/>
    </location>
</feature>
<dbReference type="InterPro" id="IPR025660">
    <property type="entry name" value="Pept_his_AS"/>
</dbReference>
<evidence type="ECO:0000256" key="3">
    <source>
        <dbReference type="ARBA" id="ARBA00022801"/>
    </source>
</evidence>
<dbReference type="SMART" id="SM00645">
    <property type="entry name" value="Pept_C1"/>
    <property type="match status" value="1"/>
</dbReference>